<name>A0A382YMT4_9ZZZZ</name>
<gene>
    <name evidence="2" type="ORF">METZ01_LOCUS437175</name>
</gene>
<protein>
    <recommendedName>
        <fullName evidence="1">Enolase C-terminal domain-containing protein</fullName>
    </recommendedName>
</protein>
<reference evidence="2" key="1">
    <citation type="submission" date="2018-05" db="EMBL/GenBank/DDBJ databases">
        <authorList>
            <person name="Lanie J.A."/>
            <person name="Ng W.-L."/>
            <person name="Kazmierczak K.M."/>
            <person name="Andrzejewski T.M."/>
            <person name="Davidsen T.M."/>
            <person name="Wayne K.J."/>
            <person name="Tettelin H."/>
            <person name="Glass J.I."/>
            <person name="Rusch D."/>
            <person name="Podicherti R."/>
            <person name="Tsui H.-C.T."/>
            <person name="Winkler M.E."/>
        </authorList>
    </citation>
    <scope>NUCLEOTIDE SEQUENCE</scope>
</reference>
<dbReference type="EMBL" id="UINC01176946">
    <property type="protein sequence ID" value="SVD84321.1"/>
    <property type="molecule type" value="Genomic_DNA"/>
</dbReference>
<dbReference type="Gene3D" id="3.30.390.10">
    <property type="entry name" value="Enolase-like, N-terminal domain"/>
    <property type="match status" value="1"/>
</dbReference>
<dbReference type="InterPro" id="IPR029017">
    <property type="entry name" value="Enolase-like_N"/>
</dbReference>
<proteinExistence type="predicted"/>
<evidence type="ECO:0000259" key="1">
    <source>
        <dbReference type="Pfam" id="PF13378"/>
    </source>
</evidence>
<dbReference type="InterPro" id="IPR036849">
    <property type="entry name" value="Enolase-like_C_sf"/>
</dbReference>
<dbReference type="InterPro" id="IPR034593">
    <property type="entry name" value="DgoD-like"/>
</dbReference>
<dbReference type="PANTHER" id="PTHR48080">
    <property type="entry name" value="D-GALACTONATE DEHYDRATASE-RELATED"/>
    <property type="match status" value="1"/>
</dbReference>
<dbReference type="Gene3D" id="3.20.20.120">
    <property type="entry name" value="Enolase-like C-terminal domain"/>
    <property type="match status" value="1"/>
</dbReference>
<dbReference type="PANTHER" id="PTHR48080:SF2">
    <property type="entry name" value="D-GALACTONATE DEHYDRATASE"/>
    <property type="match status" value="1"/>
</dbReference>
<feature type="domain" description="Enolase C-terminal" evidence="1">
    <location>
        <begin position="1"/>
        <end position="165"/>
    </location>
</feature>
<sequence length="189" mass="21161">RYDPEWVIQLAQRVKPYKPFFIEDPIRHENPSVMAEVRAKIDLPLAAGERYHSKWEFRELIQNRYVNYIRPDVCHCGGITELMKIATNAETHYVNVVPHNNAGPLGSAASLHASLAIANIELMEAPFANRDTTHSNICGPFPVVENGYALPIEGPGLGIEFDEEAAANTPFKPKKMPNLNAIDGSIRDW</sequence>
<feature type="non-terminal residue" evidence="2">
    <location>
        <position position="1"/>
    </location>
</feature>
<dbReference type="AlphaFoldDB" id="A0A382YMT4"/>
<evidence type="ECO:0000313" key="2">
    <source>
        <dbReference type="EMBL" id="SVD84321.1"/>
    </source>
</evidence>
<dbReference type="InterPro" id="IPR029065">
    <property type="entry name" value="Enolase_C-like"/>
</dbReference>
<dbReference type="Pfam" id="PF13378">
    <property type="entry name" value="MR_MLE_C"/>
    <property type="match status" value="1"/>
</dbReference>
<organism evidence="2">
    <name type="scientific">marine metagenome</name>
    <dbReference type="NCBI Taxonomy" id="408172"/>
    <lineage>
        <taxon>unclassified sequences</taxon>
        <taxon>metagenomes</taxon>
        <taxon>ecological metagenomes</taxon>
    </lineage>
</organism>
<accession>A0A382YMT4</accession>
<dbReference type="SUPFAM" id="SSF51604">
    <property type="entry name" value="Enolase C-terminal domain-like"/>
    <property type="match status" value="1"/>
</dbReference>